<dbReference type="Proteomes" id="UP000821866">
    <property type="component" value="Chromosome 10"/>
</dbReference>
<dbReference type="AlphaFoldDB" id="A0A9J6ERJ9"/>
<keyword evidence="2" id="KW-1185">Reference proteome</keyword>
<dbReference type="EMBL" id="JABSTU010000002">
    <property type="protein sequence ID" value="KAH8036796.1"/>
    <property type="molecule type" value="Genomic_DNA"/>
</dbReference>
<gene>
    <name evidence="1" type="ORF">HPB51_005801</name>
</gene>
<reference evidence="1" key="1">
    <citation type="journal article" date="2020" name="Cell">
        <title>Large-Scale Comparative Analyses of Tick Genomes Elucidate Their Genetic Diversity and Vector Capacities.</title>
        <authorList>
            <consortium name="Tick Genome and Microbiome Consortium (TIGMIC)"/>
            <person name="Jia N."/>
            <person name="Wang J."/>
            <person name="Shi W."/>
            <person name="Du L."/>
            <person name="Sun Y."/>
            <person name="Zhan W."/>
            <person name="Jiang J.F."/>
            <person name="Wang Q."/>
            <person name="Zhang B."/>
            <person name="Ji P."/>
            <person name="Bell-Sakyi L."/>
            <person name="Cui X.M."/>
            <person name="Yuan T.T."/>
            <person name="Jiang B.G."/>
            <person name="Yang W.F."/>
            <person name="Lam T.T."/>
            <person name="Chang Q.C."/>
            <person name="Ding S.J."/>
            <person name="Wang X.J."/>
            <person name="Zhu J.G."/>
            <person name="Ruan X.D."/>
            <person name="Zhao L."/>
            <person name="Wei J.T."/>
            <person name="Ye R.Z."/>
            <person name="Que T.C."/>
            <person name="Du C.H."/>
            <person name="Zhou Y.H."/>
            <person name="Cheng J.X."/>
            <person name="Dai P.F."/>
            <person name="Guo W.B."/>
            <person name="Han X.H."/>
            <person name="Huang E.J."/>
            <person name="Li L.F."/>
            <person name="Wei W."/>
            <person name="Gao Y.C."/>
            <person name="Liu J.Z."/>
            <person name="Shao H.Z."/>
            <person name="Wang X."/>
            <person name="Wang C.C."/>
            <person name="Yang T.C."/>
            <person name="Huo Q.B."/>
            <person name="Li W."/>
            <person name="Chen H.Y."/>
            <person name="Chen S.E."/>
            <person name="Zhou L.G."/>
            <person name="Ni X.B."/>
            <person name="Tian J.H."/>
            <person name="Sheng Y."/>
            <person name="Liu T."/>
            <person name="Pan Y.S."/>
            <person name="Xia L.Y."/>
            <person name="Li J."/>
            <person name="Zhao F."/>
            <person name="Cao W.C."/>
        </authorList>
    </citation>
    <scope>NUCLEOTIDE SEQUENCE</scope>
    <source>
        <strain evidence="1">Rmic-2018</strain>
    </source>
</reference>
<organism evidence="1 2">
    <name type="scientific">Rhipicephalus microplus</name>
    <name type="common">Cattle tick</name>
    <name type="synonym">Boophilus microplus</name>
    <dbReference type="NCBI Taxonomy" id="6941"/>
    <lineage>
        <taxon>Eukaryota</taxon>
        <taxon>Metazoa</taxon>
        <taxon>Ecdysozoa</taxon>
        <taxon>Arthropoda</taxon>
        <taxon>Chelicerata</taxon>
        <taxon>Arachnida</taxon>
        <taxon>Acari</taxon>
        <taxon>Parasitiformes</taxon>
        <taxon>Ixodida</taxon>
        <taxon>Ixodoidea</taxon>
        <taxon>Ixodidae</taxon>
        <taxon>Rhipicephalinae</taxon>
        <taxon>Rhipicephalus</taxon>
        <taxon>Boophilus</taxon>
    </lineage>
</organism>
<comment type="caution">
    <text evidence="1">The sequence shown here is derived from an EMBL/GenBank/DDBJ whole genome shotgun (WGS) entry which is preliminary data.</text>
</comment>
<evidence type="ECO:0000313" key="2">
    <source>
        <dbReference type="Proteomes" id="UP000821866"/>
    </source>
</evidence>
<accession>A0A9J6ERJ9</accession>
<protein>
    <recommendedName>
        <fullName evidence="3">Helitron helicase-like domain-containing protein</fullName>
    </recommendedName>
</protein>
<reference evidence="1" key="2">
    <citation type="submission" date="2021-09" db="EMBL/GenBank/DDBJ databases">
        <authorList>
            <person name="Jia N."/>
            <person name="Wang J."/>
            <person name="Shi W."/>
            <person name="Du L."/>
            <person name="Sun Y."/>
            <person name="Zhan W."/>
            <person name="Jiang J."/>
            <person name="Wang Q."/>
            <person name="Zhang B."/>
            <person name="Ji P."/>
            <person name="Sakyi L.B."/>
            <person name="Cui X."/>
            <person name="Yuan T."/>
            <person name="Jiang B."/>
            <person name="Yang W."/>
            <person name="Lam T.T.-Y."/>
            <person name="Chang Q."/>
            <person name="Ding S."/>
            <person name="Wang X."/>
            <person name="Zhu J."/>
            <person name="Ruan X."/>
            <person name="Zhao L."/>
            <person name="Wei J."/>
            <person name="Que T."/>
            <person name="Du C."/>
            <person name="Cheng J."/>
            <person name="Dai P."/>
            <person name="Han X."/>
            <person name="Huang E."/>
            <person name="Gao Y."/>
            <person name="Liu J."/>
            <person name="Shao H."/>
            <person name="Ye R."/>
            <person name="Li L."/>
            <person name="Wei W."/>
            <person name="Wang X."/>
            <person name="Wang C."/>
            <person name="Huo Q."/>
            <person name="Li W."/>
            <person name="Guo W."/>
            <person name="Chen H."/>
            <person name="Chen S."/>
            <person name="Zhou L."/>
            <person name="Zhou L."/>
            <person name="Ni X."/>
            <person name="Tian J."/>
            <person name="Zhou Y."/>
            <person name="Sheng Y."/>
            <person name="Liu T."/>
            <person name="Pan Y."/>
            <person name="Xia L."/>
            <person name="Li J."/>
            <person name="Zhao F."/>
            <person name="Cao W."/>
        </authorList>
    </citation>
    <scope>NUCLEOTIDE SEQUENCE</scope>
    <source>
        <strain evidence="1">Rmic-2018</strain>
        <tissue evidence="1">Larvae</tissue>
    </source>
</reference>
<name>A0A9J6ERJ9_RHIMP</name>
<proteinExistence type="predicted"/>
<evidence type="ECO:0008006" key="3">
    <source>
        <dbReference type="Google" id="ProtNLM"/>
    </source>
</evidence>
<evidence type="ECO:0000313" key="1">
    <source>
        <dbReference type="EMBL" id="KAH8036796.1"/>
    </source>
</evidence>
<sequence length="304" mass="34629">MSASEVHWECLLETLERLRVGPHSTPRLISEMMAWKSVELVNEDPVAFAIYTNRIFDFKGVEFQQRGSAHLHVILWLEEAPDEELTSEECAVPKTLEMVAQLLTLDTTLLRRPRTQTHQHNHTCYKRGRTKCQFGASFMPSDEMSIVVPFSPAPEGDGAEGKRERQRLKALKKKYDEMHEGLESGDFEDLASCLHAFGVHSEKQYLDVRRAGLCDPVILYHYACASYVVDYVNKSDRGTSNLKRTVAKIFKTNPNDDFEAVTRKLRGDILEGIEMSAQEAAWFLLKQDMSQNSPCDPNAIPRNH</sequence>